<evidence type="ECO:0000313" key="3">
    <source>
        <dbReference type="Proteomes" id="UP000014257"/>
    </source>
</evidence>
<feature type="transmembrane region" description="Helical" evidence="1">
    <location>
        <begin position="12"/>
        <end position="33"/>
    </location>
</feature>
<proteinExistence type="predicted"/>
<dbReference type="EMBL" id="ANMI01000253">
    <property type="protein sequence ID" value="EPC22503.1"/>
    <property type="molecule type" value="Genomic_DNA"/>
</dbReference>
<reference evidence="2 3" key="1">
    <citation type="journal article" date="2013" name="PLoS ONE">
        <title>Lactobacillus paracasei comparative genomics: towards species pan-genome definition and exploitation of diversity.</title>
        <authorList>
            <person name="Smokvina T."/>
            <person name="Wels M."/>
            <person name="Polka J."/>
            <person name="Chervaux C."/>
            <person name="Brisse S."/>
            <person name="Boekhorst J."/>
            <person name="van Hylckama Vlieg J.E."/>
            <person name="Siezen R.J."/>
        </authorList>
    </citation>
    <scope>NUCLEOTIDE SEQUENCE [LARGE SCALE GENOMIC DNA]</scope>
    <source>
        <strain evidence="2 3">Lpp22</strain>
    </source>
</reference>
<evidence type="ECO:0000313" key="2">
    <source>
        <dbReference type="EMBL" id="EPC22503.1"/>
    </source>
</evidence>
<accession>A0A8E0I8T4</accession>
<dbReference type="InterPro" id="IPR023795">
    <property type="entry name" value="Serpin_CS"/>
</dbReference>
<gene>
    <name evidence="2" type="ORF">Lpp22_2477</name>
</gene>
<sequence length="37" mass="4082">MMAAATVLDVNRPFFIIMLSLTACAIGETVTLVRKKR</sequence>
<evidence type="ECO:0000256" key="1">
    <source>
        <dbReference type="SAM" id="Phobius"/>
    </source>
</evidence>
<dbReference type="PROSITE" id="PS00284">
    <property type="entry name" value="SERPIN"/>
    <property type="match status" value="1"/>
</dbReference>
<organism evidence="2 3">
    <name type="scientific">Lacticaseibacillus paracasei subsp. paracasei Lpp22</name>
    <dbReference type="NCBI Taxonomy" id="1256221"/>
    <lineage>
        <taxon>Bacteria</taxon>
        <taxon>Bacillati</taxon>
        <taxon>Bacillota</taxon>
        <taxon>Bacilli</taxon>
        <taxon>Lactobacillales</taxon>
        <taxon>Lactobacillaceae</taxon>
        <taxon>Lacticaseibacillus</taxon>
    </lineage>
</organism>
<dbReference type="Proteomes" id="UP000014257">
    <property type="component" value="Unassembled WGS sequence"/>
</dbReference>
<dbReference type="AlphaFoldDB" id="A0A8E0I8T4"/>
<keyword evidence="1" id="KW-0812">Transmembrane</keyword>
<keyword evidence="1" id="KW-0472">Membrane</keyword>
<name>A0A8E0I8T4_LACPA</name>
<protein>
    <submittedName>
        <fullName evidence="2">Uncharacterized protein</fullName>
    </submittedName>
</protein>
<comment type="caution">
    <text evidence="2">The sequence shown here is derived from an EMBL/GenBank/DDBJ whole genome shotgun (WGS) entry which is preliminary data.</text>
</comment>
<keyword evidence="1" id="KW-1133">Transmembrane helix</keyword>